<dbReference type="EMBL" id="CP036267">
    <property type="protein sequence ID" value="QDT30910.1"/>
    <property type="molecule type" value="Genomic_DNA"/>
</dbReference>
<name>A0A517QH67_9PLAN</name>
<dbReference type="AlphaFoldDB" id="A0A517QH67"/>
<dbReference type="Proteomes" id="UP000315724">
    <property type="component" value="Chromosome"/>
</dbReference>
<evidence type="ECO:0000313" key="1">
    <source>
        <dbReference type="EMBL" id="QDT30910.1"/>
    </source>
</evidence>
<organism evidence="2 3">
    <name type="scientific">Thalassoglobus polymorphus</name>
    <dbReference type="NCBI Taxonomy" id="2527994"/>
    <lineage>
        <taxon>Bacteria</taxon>
        <taxon>Pseudomonadati</taxon>
        <taxon>Planctomycetota</taxon>
        <taxon>Planctomycetia</taxon>
        <taxon>Planctomycetales</taxon>
        <taxon>Planctomycetaceae</taxon>
        <taxon>Thalassoglobus</taxon>
    </lineage>
</organism>
<dbReference type="EMBL" id="CP036267">
    <property type="protein sequence ID" value="QDT30955.1"/>
    <property type="molecule type" value="Genomic_DNA"/>
</dbReference>
<evidence type="ECO:0008006" key="4">
    <source>
        <dbReference type="Google" id="ProtNLM"/>
    </source>
</evidence>
<reference evidence="2 3" key="1">
    <citation type="submission" date="2019-02" db="EMBL/GenBank/DDBJ databases">
        <title>Deep-cultivation of Planctomycetes and their phenomic and genomic characterization uncovers novel biology.</title>
        <authorList>
            <person name="Wiegand S."/>
            <person name="Jogler M."/>
            <person name="Boedeker C."/>
            <person name="Pinto D."/>
            <person name="Vollmers J."/>
            <person name="Rivas-Marin E."/>
            <person name="Kohn T."/>
            <person name="Peeters S.H."/>
            <person name="Heuer A."/>
            <person name="Rast P."/>
            <person name="Oberbeckmann S."/>
            <person name="Bunk B."/>
            <person name="Jeske O."/>
            <person name="Meyerdierks A."/>
            <person name="Storesund J.E."/>
            <person name="Kallscheuer N."/>
            <person name="Luecker S."/>
            <person name="Lage O.M."/>
            <person name="Pohl T."/>
            <person name="Merkel B.J."/>
            <person name="Hornburger P."/>
            <person name="Mueller R.-W."/>
            <person name="Bruemmer F."/>
            <person name="Labrenz M."/>
            <person name="Spormann A.M."/>
            <person name="Op den Camp H."/>
            <person name="Overmann J."/>
            <person name="Amann R."/>
            <person name="Jetten M.S.M."/>
            <person name="Mascher T."/>
            <person name="Medema M.H."/>
            <person name="Devos D.P."/>
            <person name="Kaster A.-K."/>
            <person name="Ovreas L."/>
            <person name="Rohde M."/>
            <person name="Galperin M.Y."/>
            <person name="Jogler C."/>
        </authorList>
    </citation>
    <scope>NUCLEOTIDE SEQUENCE [LARGE SCALE GENOMIC DNA]</scope>
    <source>
        <strain evidence="2 3">Mal48</strain>
    </source>
</reference>
<keyword evidence="3" id="KW-1185">Reference proteome</keyword>
<proteinExistence type="predicted"/>
<dbReference type="Pfam" id="PF24608">
    <property type="entry name" value="PDDEXK_15"/>
    <property type="match status" value="1"/>
</dbReference>
<dbReference type="KEGG" id="tpol:Mal48_01390"/>
<evidence type="ECO:0000313" key="2">
    <source>
        <dbReference type="EMBL" id="QDT30955.1"/>
    </source>
</evidence>
<accession>A0A517QH67</accession>
<evidence type="ECO:0000313" key="3">
    <source>
        <dbReference type="Proteomes" id="UP000315724"/>
    </source>
</evidence>
<dbReference type="KEGG" id="tpol:Mal48_01840"/>
<protein>
    <recommendedName>
        <fullName evidence="4">Holliday junction resolvase</fullName>
    </recommendedName>
</protein>
<dbReference type="InterPro" id="IPR056931">
    <property type="entry name" value="D14-like"/>
</dbReference>
<sequence>MKPEGINRMAINGCKKGKAGERELSHALNGLLGTSCRRGQQHTGLEGKDVVGLDGIHIECKRVEKLNLDKAVQQSVRDASAEDVPAVFHRRNRQPWLVTVRLDDAVSFAERILENKAAGDSEALAHMFLNNQFTEE</sequence>
<gene>
    <name evidence="1" type="ORF">Mal48_01390</name>
    <name evidence="2" type="ORF">Mal48_01840</name>
</gene>